<dbReference type="OrthoDB" id="3177605at2"/>
<dbReference type="RefSeq" id="WP_072726726.1">
    <property type="nucleotide sequence ID" value="NZ_BDIS01000025.1"/>
</dbReference>
<sequence length="102" mass="10442">MTQKTTGDAGHQQIVDQLASAIKDNPQMLKSFGVDPGAMIEKVTGIKLGDEQVAEVVGALTSALQGKGFDIGDLGDLAQNLMKGDALQSILGSVGGLFGGKK</sequence>
<dbReference type="EMBL" id="MWWX01000017">
    <property type="protein sequence ID" value="OZG60252.1"/>
    <property type="molecule type" value="Genomic_DNA"/>
</dbReference>
<proteinExistence type="predicted"/>
<name>A0A261FM37_9BIFI</name>
<evidence type="ECO:0000313" key="2">
    <source>
        <dbReference type="Proteomes" id="UP000216352"/>
    </source>
</evidence>
<organism evidence="1 2">
    <name type="scientific">Bifidobacterium lemurum</name>
    <dbReference type="NCBI Taxonomy" id="1603886"/>
    <lineage>
        <taxon>Bacteria</taxon>
        <taxon>Bacillati</taxon>
        <taxon>Actinomycetota</taxon>
        <taxon>Actinomycetes</taxon>
        <taxon>Bifidobacteriales</taxon>
        <taxon>Bifidobacteriaceae</taxon>
        <taxon>Bifidobacterium</taxon>
    </lineage>
</organism>
<gene>
    <name evidence="1" type="ORF">BLEM_1941</name>
</gene>
<keyword evidence="2" id="KW-1185">Reference proteome</keyword>
<protein>
    <submittedName>
        <fullName evidence="1">Isopropylmalate/homocitrate/citramalate synthase</fullName>
    </submittedName>
</protein>
<dbReference type="AlphaFoldDB" id="A0A261FM37"/>
<reference evidence="1 2" key="1">
    <citation type="journal article" date="2017" name="BMC Genomics">
        <title>Comparative genomic and phylogenomic analyses of the Bifidobacteriaceae family.</title>
        <authorList>
            <person name="Lugli G.A."/>
            <person name="Milani C."/>
            <person name="Turroni F."/>
            <person name="Duranti S."/>
            <person name="Mancabelli L."/>
            <person name="Mangifesta M."/>
            <person name="Ferrario C."/>
            <person name="Modesto M."/>
            <person name="Mattarelli P."/>
            <person name="Jiri K."/>
            <person name="van Sinderen D."/>
            <person name="Ventura M."/>
        </authorList>
    </citation>
    <scope>NUCLEOTIDE SEQUENCE [LARGE SCALE GENOMIC DNA]</scope>
    <source>
        <strain evidence="1 2">DSM 28807</strain>
    </source>
</reference>
<comment type="caution">
    <text evidence="1">The sequence shown here is derived from an EMBL/GenBank/DDBJ whole genome shotgun (WGS) entry which is preliminary data.</text>
</comment>
<evidence type="ECO:0000313" key="1">
    <source>
        <dbReference type="EMBL" id="OZG60252.1"/>
    </source>
</evidence>
<accession>A0A261FM37</accession>
<dbReference type="STRING" id="1603886.GCA_001895165_01876"/>
<dbReference type="Proteomes" id="UP000216352">
    <property type="component" value="Unassembled WGS sequence"/>
</dbReference>